<evidence type="ECO:0000313" key="2">
    <source>
        <dbReference type="EMBL" id="EKM82622.1"/>
    </source>
</evidence>
<dbReference type="eggNOG" id="KOG2053">
    <property type="taxonomic scope" value="Eukaryota"/>
</dbReference>
<dbReference type="OrthoDB" id="1874341at2759"/>
<name>K5XH95_AGABU</name>
<proteinExistence type="inferred from homology"/>
<comment type="similarity">
    <text evidence="1">Belongs to the MDM20/NAA25 family.</text>
</comment>
<dbReference type="FunCoup" id="K5XH95">
    <property type="interactions" value="599"/>
</dbReference>
<dbReference type="Pfam" id="PF09797">
    <property type="entry name" value="NatB_MDM20"/>
    <property type="match status" value="1"/>
</dbReference>
<gene>
    <name evidence="2" type="ORF">AGABI1DRAFT_68402</name>
</gene>
<sequence length="944" mass="107082">MSAAAVALDRQIRPVYDALDTGSNKSAIVTCNKLLKKYPRHELIKALKALALVRSQKIEESLVLCEEVLELKPTSDATLTAMMHVLRGLGRHKDMVKMFEEAYKQQPHNEELGIQNFFANVRASQWKSAQLVATRMHKQFQDDRYLYWTVISTVLQAEEHGTPLQLRELLYKLAHRLVVSSPTPSYVNSERFHLHLSILLKLDLIDDAHKLLDSPVGRNICATNLSCNELRREVWKLKGLIQEEGDSAKGLILDKDDRNWLEFLSVLDATFADLADKGTDPSEEALDVTRARIRDTEQLFLKVVEKDGLRDRTGLLSLLELEKRSRAHGLSSDENRLITLLQEYLEKFSHKPSCHQDLLSYTQLKGDELQKWKTILDSFSFSFSTEDELARVINLLKLQRHNLLPSEITHDAETARAALYTEKYLQGLKFGATLPSTELQPADDLALLAATSYVSLWKLTTDDGYLYSAVALLEYALIKSKQSYSAKLMLVRLYRLLGAPAQALEHYRALRVKQVQNETLSYFILSRTSMFSSAAIGDLTFASECLEANQIYLTNSQETGDFIIRAFSAEKYSQIPEFVTFEDRLENSLQRDLIKIEHLRMRLAHENIISDIVDLELIELKFIFDRVHHDNRDTNVLPSYQPRSSPDFNTQTLLFDIYEGHGFLRTFLKLYIRCLQQGSDLDDTVEEKLLIGDRPKKRPDVPGDLSLRDRLCERSEEDLKELTQDEVSLVEFAGALGDWLEKYHDYARPHPSAVLAEASKQTELKTGHPLKGLEIPVSNGNGHKKDEEVPAFVEPPELIVRYFDEMKTKFNELKDASSPVEALHVAAIVQEAFLILVVESLRFKNQTVVKQNKLGNLAASIKSIRTNAIANLKEISVGLIKRSESECTAESRKAFVEECSMVIDAGIDHDFVLGVAKKGLDARKKVLEGFGKGIARICTNYTTN</sequence>
<keyword evidence="3" id="KW-1185">Reference proteome</keyword>
<dbReference type="STRING" id="597362.K5XH95"/>
<dbReference type="OMA" id="WKRREHQ"/>
<evidence type="ECO:0000313" key="3">
    <source>
        <dbReference type="Proteomes" id="UP000008493"/>
    </source>
</evidence>
<dbReference type="AlphaFoldDB" id="K5XH95"/>
<accession>K5XH95</accession>
<dbReference type="EMBL" id="JH971386">
    <property type="protein sequence ID" value="EKM82622.1"/>
    <property type="molecule type" value="Genomic_DNA"/>
</dbReference>
<dbReference type="InterPro" id="IPR019183">
    <property type="entry name" value="NAA25_NatB_aux_su"/>
</dbReference>
<organism evidence="2 3">
    <name type="scientific">Agaricus bisporus var. burnettii (strain JB137-S8 / ATCC MYA-4627 / FGSC 10392)</name>
    <name type="common">White button mushroom</name>
    <dbReference type="NCBI Taxonomy" id="597362"/>
    <lineage>
        <taxon>Eukaryota</taxon>
        <taxon>Fungi</taxon>
        <taxon>Dikarya</taxon>
        <taxon>Basidiomycota</taxon>
        <taxon>Agaricomycotina</taxon>
        <taxon>Agaricomycetes</taxon>
        <taxon>Agaricomycetidae</taxon>
        <taxon>Agaricales</taxon>
        <taxon>Agaricineae</taxon>
        <taxon>Agaricaceae</taxon>
        <taxon>Agaricus</taxon>
    </lineage>
</organism>
<dbReference type="KEGG" id="abp:AGABI1DRAFT68402"/>
<dbReference type="GO" id="GO:0031416">
    <property type="term" value="C:NatB complex"/>
    <property type="evidence" value="ECO:0007669"/>
    <property type="project" value="TreeGrafter"/>
</dbReference>
<dbReference type="HOGENOM" id="CLU_008075_1_0_1"/>
<dbReference type="Gene3D" id="1.25.40.1040">
    <property type="match status" value="1"/>
</dbReference>
<dbReference type="GeneID" id="18830739"/>
<dbReference type="PANTHER" id="PTHR22767:SF3">
    <property type="entry name" value="N-ALPHA-ACETYLTRANSFERASE 25, NATB AUXILIARY SUBUNIT"/>
    <property type="match status" value="1"/>
</dbReference>
<reference evidence="3" key="1">
    <citation type="journal article" date="2012" name="Proc. Natl. Acad. Sci. U.S.A.">
        <title>Genome sequence of the button mushroom Agaricus bisporus reveals mechanisms governing adaptation to a humic-rich ecological niche.</title>
        <authorList>
            <person name="Morin E."/>
            <person name="Kohler A."/>
            <person name="Baker A.R."/>
            <person name="Foulongne-Oriol M."/>
            <person name="Lombard V."/>
            <person name="Nagy L.G."/>
            <person name="Ohm R.A."/>
            <person name="Patyshakuliyeva A."/>
            <person name="Brun A."/>
            <person name="Aerts A.L."/>
            <person name="Bailey A.M."/>
            <person name="Billette C."/>
            <person name="Coutinho P.M."/>
            <person name="Deakin G."/>
            <person name="Doddapaneni H."/>
            <person name="Floudas D."/>
            <person name="Grimwood J."/>
            <person name="Hilden K."/>
            <person name="Kuees U."/>
            <person name="LaButti K.M."/>
            <person name="Lapidus A."/>
            <person name="Lindquist E.A."/>
            <person name="Lucas S.M."/>
            <person name="Murat C."/>
            <person name="Riley R.W."/>
            <person name="Salamov A.A."/>
            <person name="Schmutz J."/>
            <person name="Subramanian V."/>
            <person name="Woesten H.A.B."/>
            <person name="Xu J."/>
            <person name="Eastwood D.C."/>
            <person name="Foster G.D."/>
            <person name="Sonnenberg A.S."/>
            <person name="Cullen D."/>
            <person name="de Vries R.P."/>
            <person name="Lundell T."/>
            <person name="Hibbett D.S."/>
            <person name="Henrissat B."/>
            <person name="Burton K.S."/>
            <person name="Kerrigan R.W."/>
            <person name="Challen M.P."/>
            <person name="Grigoriev I.V."/>
            <person name="Martin F."/>
        </authorList>
    </citation>
    <scope>NUCLEOTIDE SEQUENCE [LARGE SCALE GENOMIC DNA]</scope>
    <source>
        <strain evidence="3">JB137-S8 / ATCC MYA-4627 / FGSC 10392</strain>
    </source>
</reference>
<dbReference type="InterPro" id="IPR011990">
    <property type="entry name" value="TPR-like_helical_dom_sf"/>
</dbReference>
<dbReference type="InParanoid" id="K5XH95"/>
<protein>
    <submittedName>
        <fullName evidence="2">Uncharacterized protein</fullName>
    </submittedName>
</protein>
<evidence type="ECO:0000256" key="1">
    <source>
        <dbReference type="ARBA" id="ARBA00006298"/>
    </source>
</evidence>
<dbReference type="PANTHER" id="PTHR22767">
    <property type="entry name" value="N-TERMINAL ACETYLTRANSFERASE-RELATED"/>
    <property type="match status" value="1"/>
</dbReference>
<dbReference type="RefSeq" id="XP_007326236.1">
    <property type="nucleotide sequence ID" value="XM_007326174.1"/>
</dbReference>
<dbReference type="SUPFAM" id="SSF48452">
    <property type="entry name" value="TPR-like"/>
    <property type="match status" value="1"/>
</dbReference>
<dbReference type="Proteomes" id="UP000008493">
    <property type="component" value="Unassembled WGS sequence"/>
</dbReference>